<dbReference type="Proteomes" id="UP001155182">
    <property type="component" value="Unassembled WGS sequence"/>
</dbReference>
<evidence type="ECO:0000313" key="2">
    <source>
        <dbReference type="EMBL" id="MCO4292745.1"/>
    </source>
</evidence>
<name>A0A9X2F267_9SPHI</name>
<feature type="transmembrane region" description="Helical" evidence="1">
    <location>
        <begin position="112"/>
        <end position="133"/>
    </location>
</feature>
<keyword evidence="1" id="KW-0472">Membrane</keyword>
<accession>A0A9X2F267</accession>
<keyword evidence="1" id="KW-0812">Transmembrane</keyword>
<keyword evidence="1" id="KW-1133">Transmembrane helix</keyword>
<dbReference type="RefSeq" id="WP_252587238.1">
    <property type="nucleotide sequence ID" value="NZ_JAMWYS010000028.1"/>
</dbReference>
<reference evidence="2" key="1">
    <citation type="submission" date="2022-06" db="EMBL/GenBank/DDBJ databases">
        <title>Solitalea sp. MAHUQ-68 isolated from rhizospheric soil.</title>
        <authorList>
            <person name="Huq M.A."/>
        </authorList>
    </citation>
    <scope>NUCLEOTIDE SEQUENCE</scope>
    <source>
        <strain evidence="2">MAHUQ-68</strain>
    </source>
</reference>
<evidence type="ECO:0000256" key="1">
    <source>
        <dbReference type="SAM" id="Phobius"/>
    </source>
</evidence>
<dbReference type="EMBL" id="JAMWYS010000028">
    <property type="protein sequence ID" value="MCO4292745.1"/>
    <property type="molecule type" value="Genomic_DNA"/>
</dbReference>
<organism evidence="2 3">
    <name type="scientific">Solitalea agri</name>
    <dbReference type="NCBI Taxonomy" id="2953739"/>
    <lineage>
        <taxon>Bacteria</taxon>
        <taxon>Pseudomonadati</taxon>
        <taxon>Bacteroidota</taxon>
        <taxon>Sphingobacteriia</taxon>
        <taxon>Sphingobacteriales</taxon>
        <taxon>Sphingobacteriaceae</taxon>
        <taxon>Solitalea</taxon>
    </lineage>
</organism>
<evidence type="ECO:0000313" key="3">
    <source>
        <dbReference type="Proteomes" id="UP001155182"/>
    </source>
</evidence>
<feature type="transmembrane region" description="Helical" evidence="1">
    <location>
        <begin position="46"/>
        <end position="67"/>
    </location>
</feature>
<comment type="caution">
    <text evidence="2">The sequence shown here is derived from an EMBL/GenBank/DDBJ whole genome shotgun (WGS) entry which is preliminary data.</text>
</comment>
<proteinExistence type="predicted"/>
<dbReference type="AlphaFoldDB" id="A0A9X2F267"/>
<protein>
    <submittedName>
        <fullName evidence="2">Uncharacterized protein</fullName>
    </submittedName>
</protein>
<keyword evidence="3" id="KW-1185">Reference proteome</keyword>
<sequence length="141" mass="15827">MDNRLNKVITVISLGLFMYALTQKCYCTTASCADSFAVLLSGTLGWVFGGATLTWFANPLLILSWFTINKKPKLSLICSLLAVLISLSFLLFKRIISDEAGNYKEIISYRLGYWLWVASSSIMFIGNALSFLFTQHSEKMK</sequence>
<feature type="transmembrane region" description="Helical" evidence="1">
    <location>
        <begin position="74"/>
        <end position="92"/>
    </location>
</feature>
<gene>
    <name evidence="2" type="ORF">NF867_07715</name>
</gene>